<name>A0A5B7GVE4_PORTR</name>
<keyword evidence="2" id="KW-1185">Reference proteome</keyword>
<evidence type="ECO:0000313" key="1">
    <source>
        <dbReference type="EMBL" id="MPC61167.1"/>
    </source>
</evidence>
<dbReference type="EMBL" id="VSRR010018268">
    <property type="protein sequence ID" value="MPC61167.1"/>
    <property type="molecule type" value="Genomic_DNA"/>
</dbReference>
<gene>
    <name evidence="1" type="ORF">E2C01_055231</name>
</gene>
<proteinExistence type="predicted"/>
<sequence>MVVLDSQSRKPGFDSWDRSEVIRYLVLAEARGWDCSLLLKPNPRPQSNEYLPASDTVNSFTNPAPISPLQVLYLVAGGGRWWPFAGWGLNPLNPHTVEPW</sequence>
<accession>A0A5B7GVE4</accession>
<comment type="caution">
    <text evidence="1">The sequence shown here is derived from an EMBL/GenBank/DDBJ whole genome shotgun (WGS) entry which is preliminary data.</text>
</comment>
<evidence type="ECO:0000313" key="2">
    <source>
        <dbReference type="Proteomes" id="UP000324222"/>
    </source>
</evidence>
<reference evidence="1 2" key="1">
    <citation type="submission" date="2019-05" db="EMBL/GenBank/DDBJ databases">
        <title>Another draft genome of Portunus trituberculatus and its Hox gene families provides insights of decapod evolution.</title>
        <authorList>
            <person name="Jeong J.-H."/>
            <person name="Song I."/>
            <person name="Kim S."/>
            <person name="Choi T."/>
            <person name="Kim D."/>
            <person name="Ryu S."/>
            <person name="Kim W."/>
        </authorList>
    </citation>
    <scope>NUCLEOTIDE SEQUENCE [LARGE SCALE GENOMIC DNA]</scope>
    <source>
        <tissue evidence="1">Muscle</tissue>
    </source>
</reference>
<dbReference type="Proteomes" id="UP000324222">
    <property type="component" value="Unassembled WGS sequence"/>
</dbReference>
<dbReference type="AlphaFoldDB" id="A0A5B7GVE4"/>
<protein>
    <submittedName>
        <fullName evidence="1">Uncharacterized protein</fullName>
    </submittedName>
</protein>
<organism evidence="1 2">
    <name type="scientific">Portunus trituberculatus</name>
    <name type="common">Swimming crab</name>
    <name type="synonym">Neptunus trituberculatus</name>
    <dbReference type="NCBI Taxonomy" id="210409"/>
    <lineage>
        <taxon>Eukaryota</taxon>
        <taxon>Metazoa</taxon>
        <taxon>Ecdysozoa</taxon>
        <taxon>Arthropoda</taxon>
        <taxon>Crustacea</taxon>
        <taxon>Multicrustacea</taxon>
        <taxon>Malacostraca</taxon>
        <taxon>Eumalacostraca</taxon>
        <taxon>Eucarida</taxon>
        <taxon>Decapoda</taxon>
        <taxon>Pleocyemata</taxon>
        <taxon>Brachyura</taxon>
        <taxon>Eubrachyura</taxon>
        <taxon>Portunoidea</taxon>
        <taxon>Portunidae</taxon>
        <taxon>Portuninae</taxon>
        <taxon>Portunus</taxon>
    </lineage>
</organism>